<evidence type="ECO:0000313" key="4">
    <source>
        <dbReference type="EMBL" id="PSN90653.1"/>
    </source>
</evidence>
<reference evidence="4 5" key="1">
    <citation type="submission" date="2017-04" db="EMBL/GenBank/DDBJ databases">
        <title>Novel microbial lineages endemic to geothermal iron-oxide mats fill important gaps in the evolutionary history of Archaea.</title>
        <authorList>
            <person name="Jay Z.J."/>
            <person name="Beam J.P."/>
            <person name="Dlakic M."/>
            <person name="Rusch D.B."/>
            <person name="Kozubal M.A."/>
            <person name="Inskeep W.P."/>
        </authorList>
    </citation>
    <scope>NUCLEOTIDE SEQUENCE [LARGE SCALE GENOMIC DNA]</scope>
    <source>
        <strain evidence="4">OSP_B</strain>
    </source>
</reference>
<keyword evidence="3" id="KW-0949">S-adenosyl-L-methionine</keyword>
<dbReference type="GO" id="GO:0016279">
    <property type="term" value="F:protein-lysine N-methyltransferase activity"/>
    <property type="evidence" value="ECO:0007669"/>
    <property type="project" value="InterPro"/>
</dbReference>
<name>A0A2R6AWG4_9ARCH</name>
<evidence type="ECO:0000256" key="3">
    <source>
        <dbReference type="ARBA" id="ARBA00022691"/>
    </source>
</evidence>
<dbReference type="AlphaFoldDB" id="A0A2R6AWG4"/>
<comment type="caution">
    <text evidence="4">The sequence shown here is derived from an EMBL/GenBank/DDBJ whole genome shotgun (WGS) entry which is preliminary data.</text>
</comment>
<evidence type="ECO:0000256" key="1">
    <source>
        <dbReference type="ARBA" id="ARBA00022603"/>
    </source>
</evidence>
<dbReference type="Proteomes" id="UP000240838">
    <property type="component" value="Unassembled WGS sequence"/>
</dbReference>
<dbReference type="Pfam" id="PF02353">
    <property type="entry name" value="CMAS"/>
    <property type="match status" value="1"/>
</dbReference>
<dbReference type="PANTHER" id="PTHR13610">
    <property type="entry name" value="METHYLTRANSFERASE DOMAIN-CONTAINING PROTEIN"/>
    <property type="match status" value="1"/>
</dbReference>
<evidence type="ECO:0000256" key="2">
    <source>
        <dbReference type="ARBA" id="ARBA00022679"/>
    </source>
</evidence>
<dbReference type="PANTHER" id="PTHR13610:SF11">
    <property type="entry name" value="METHYLTRANSFERASE DOMAIN-CONTAINING PROTEIN"/>
    <property type="match status" value="1"/>
</dbReference>
<proteinExistence type="predicted"/>
<dbReference type="InterPro" id="IPR029063">
    <property type="entry name" value="SAM-dependent_MTases_sf"/>
</dbReference>
<organism evidence="4 5">
    <name type="scientific">Candidatus Marsarchaeota G1 archaeon OSP_B</name>
    <dbReference type="NCBI Taxonomy" id="1978153"/>
    <lineage>
        <taxon>Archaea</taxon>
        <taxon>Candidatus Marsarchaeota</taxon>
        <taxon>Candidatus Marsarchaeota group 1</taxon>
    </lineage>
</organism>
<dbReference type="EMBL" id="NEXA01000168">
    <property type="protein sequence ID" value="PSN90653.1"/>
    <property type="molecule type" value="Genomic_DNA"/>
</dbReference>
<evidence type="ECO:0000313" key="5">
    <source>
        <dbReference type="Proteomes" id="UP000240838"/>
    </source>
</evidence>
<dbReference type="Gene3D" id="3.40.50.150">
    <property type="entry name" value="Vaccinia Virus protein VP39"/>
    <property type="match status" value="1"/>
</dbReference>
<accession>A0A2R6AWG4</accession>
<dbReference type="GO" id="GO:0032259">
    <property type="term" value="P:methylation"/>
    <property type="evidence" value="ECO:0007669"/>
    <property type="project" value="UniProtKB-KW"/>
</dbReference>
<gene>
    <name evidence="4" type="ORF">B9P99_04590</name>
</gene>
<dbReference type="CDD" id="cd02440">
    <property type="entry name" value="AdoMet_MTases"/>
    <property type="match status" value="1"/>
</dbReference>
<dbReference type="InterPro" id="IPR026170">
    <property type="entry name" value="FAM173A/B"/>
</dbReference>
<dbReference type="SUPFAM" id="SSF53335">
    <property type="entry name" value="S-adenosyl-L-methionine-dependent methyltransferases"/>
    <property type="match status" value="1"/>
</dbReference>
<keyword evidence="2" id="KW-0808">Transferase</keyword>
<protein>
    <recommendedName>
        <fullName evidence="6">Methyltransferase domain-containing protein</fullName>
    </recommendedName>
</protein>
<evidence type="ECO:0008006" key="6">
    <source>
        <dbReference type="Google" id="ProtNLM"/>
    </source>
</evidence>
<keyword evidence="1" id="KW-0489">Methyltransferase</keyword>
<sequence length="199" mass="22711">MVEFLAPFDRTPKEVARKMLSEAHVRPGYWVFDIGCGDGSILVEAAKMGAFAVGVELERELAKLAKKKALEEGVSQMVEVVVGDFNAVRLTHADVVTLYLTTEGIKRYFQSLRRNSKKGRLLFRTTLSYRVWQQKGLCGITIQTSTKGGFLFTHSRFRNALLNARFRLIRTWRTTGFVTMKKSKKGRPQTYTSKEFWTC</sequence>